<reference evidence="1" key="1">
    <citation type="journal article" date="2020" name="mSystems">
        <title>Genome- and Community-Level Interaction Insights into Carbon Utilization and Element Cycling Functions of Hydrothermarchaeota in Hydrothermal Sediment.</title>
        <authorList>
            <person name="Zhou Z."/>
            <person name="Liu Y."/>
            <person name="Xu W."/>
            <person name="Pan J."/>
            <person name="Luo Z.H."/>
            <person name="Li M."/>
        </authorList>
    </citation>
    <scope>NUCLEOTIDE SEQUENCE [LARGE SCALE GENOMIC DNA]</scope>
    <source>
        <strain evidence="1">SpSt-1233</strain>
    </source>
</reference>
<dbReference type="SUPFAM" id="SSF53383">
    <property type="entry name" value="PLP-dependent transferases"/>
    <property type="match status" value="1"/>
</dbReference>
<name>A0A7V2F440_UNCEI</name>
<dbReference type="InterPro" id="IPR015424">
    <property type="entry name" value="PyrdxlP-dep_Trfase"/>
</dbReference>
<dbReference type="PANTHER" id="PTHR30244:SF34">
    <property type="entry name" value="DTDP-4-AMINO-4,6-DIDEOXYGALACTOSE TRANSAMINASE"/>
    <property type="match status" value="1"/>
</dbReference>
<organism evidence="1">
    <name type="scientific">Eiseniibacteriota bacterium</name>
    <dbReference type="NCBI Taxonomy" id="2212470"/>
    <lineage>
        <taxon>Bacteria</taxon>
        <taxon>Candidatus Eiseniibacteriota</taxon>
    </lineage>
</organism>
<feature type="non-terminal residue" evidence="1">
    <location>
        <position position="1"/>
    </location>
</feature>
<protein>
    <submittedName>
        <fullName evidence="1">DegT/DnrJ/EryC1/StrS aminotransferase family protein</fullName>
    </submittedName>
</protein>
<dbReference type="Proteomes" id="UP000886069">
    <property type="component" value="Unassembled WGS sequence"/>
</dbReference>
<dbReference type="PANTHER" id="PTHR30244">
    <property type="entry name" value="TRANSAMINASE"/>
    <property type="match status" value="1"/>
</dbReference>
<dbReference type="GO" id="GO:0030170">
    <property type="term" value="F:pyridoxal phosphate binding"/>
    <property type="evidence" value="ECO:0007669"/>
    <property type="project" value="TreeGrafter"/>
</dbReference>
<gene>
    <name evidence="1" type="ORF">ENO08_03710</name>
</gene>
<proteinExistence type="predicted"/>
<evidence type="ECO:0000313" key="1">
    <source>
        <dbReference type="EMBL" id="HER43546.1"/>
    </source>
</evidence>
<dbReference type="InterPro" id="IPR000653">
    <property type="entry name" value="DegT/StrS_aminotransferase"/>
</dbReference>
<sequence length="158" mass="18717">TSHFKQYDVDLFGWKYNMDNIHAAILVEQIKRIDALLQRRREIYKRYSEAFEGMRGIELQAIRPEAFHACLLFTILVDPKKRDEVMRRLQDRGIGVSINYYPVHLMTYYRERFGYRRGMFPAAEEIGSRTISLPLYPKLTDEEISYVIDTVGESVRET</sequence>
<keyword evidence="1" id="KW-0808">Transferase</keyword>
<accession>A0A7V2F440</accession>
<keyword evidence="1" id="KW-0032">Aminotransferase</keyword>
<dbReference type="EMBL" id="DSEC01000260">
    <property type="protein sequence ID" value="HER43546.1"/>
    <property type="molecule type" value="Genomic_DNA"/>
</dbReference>
<dbReference type="AlphaFoldDB" id="A0A7V2F440"/>
<comment type="caution">
    <text evidence="1">The sequence shown here is derived from an EMBL/GenBank/DDBJ whole genome shotgun (WGS) entry which is preliminary data.</text>
</comment>
<dbReference type="GO" id="GO:0000271">
    <property type="term" value="P:polysaccharide biosynthetic process"/>
    <property type="evidence" value="ECO:0007669"/>
    <property type="project" value="TreeGrafter"/>
</dbReference>
<dbReference type="Gene3D" id="3.90.1150.10">
    <property type="entry name" value="Aspartate Aminotransferase, domain 1"/>
    <property type="match status" value="1"/>
</dbReference>
<dbReference type="GO" id="GO:0008483">
    <property type="term" value="F:transaminase activity"/>
    <property type="evidence" value="ECO:0007669"/>
    <property type="project" value="UniProtKB-KW"/>
</dbReference>
<dbReference type="InterPro" id="IPR015422">
    <property type="entry name" value="PyrdxlP-dep_Trfase_small"/>
</dbReference>
<dbReference type="Pfam" id="PF01041">
    <property type="entry name" value="DegT_DnrJ_EryC1"/>
    <property type="match status" value="1"/>
</dbReference>